<dbReference type="Proteomes" id="UP000031443">
    <property type="component" value="Unassembled WGS sequence"/>
</dbReference>
<accession>M7BPI5</accession>
<feature type="region of interest" description="Disordered" evidence="1">
    <location>
        <begin position="195"/>
        <end position="225"/>
    </location>
</feature>
<keyword evidence="3" id="KW-1185">Reference proteome</keyword>
<protein>
    <submittedName>
        <fullName evidence="2">Uncharacterized protein</fullName>
    </submittedName>
</protein>
<feature type="compositionally biased region" description="Basic and acidic residues" evidence="1">
    <location>
        <begin position="205"/>
        <end position="225"/>
    </location>
</feature>
<evidence type="ECO:0000313" key="3">
    <source>
        <dbReference type="Proteomes" id="UP000031443"/>
    </source>
</evidence>
<dbReference type="EMBL" id="KB517361">
    <property type="protein sequence ID" value="EMP39169.1"/>
    <property type="molecule type" value="Genomic_DNA"/>
</dbReference>
<sequence>MPNLTRCCVSASIALAEWCNEHQFGMIQLQPENNLRDEWNRGVKVKELWNAFHKVQEANVRSDAVPMSCRFYRELDTKATVDPSVAGVPVESEQSQEEEILDEDVEGEGDPEAEDDSEGRDACRQALFSTPEASQSQLWDLGETQTGEEAPAGESSTKRHRRSCATAFASSVCGPEMLFGRCCCIEGVGTAELVGSSSTGTGASVRDHVRDKGSTREHLFPEDTT</sequence>
<organism evidence="2 3">
    <name type="scientific">Chelonia mydas</name>
    <name type="common">Green sea-turtle</name>
    <name type="synonym">Chelonia agassizi</name>
    <dbReference type="NCBI Taxonomy" id="8469"/>
    <lineage>
        <taxon>Eukaryota</taxon>
        <taxon>Metazoa</taxon>
        <taxon>Chordata</taxon>
        <taxon>Craniata</taxon>
        <taxon>Vertebrata</taxon>
        <taxon>Euteleostomi</taxon>
        <taxon>Archelosauria</taxon>
        <taxon>Testudinata</taxon>
        <taxon>Testudines</taxon>
        <taxon>Cryptodira</taxon>
        <taxon>Durocryptodira</taxon>
        <taxon>Americhelydia</taxon>
        <taxon>Chelonioidea</taxon>
        <taxon>Cheloniidae</taxon>
        <taxon>Chelonia</taxon>
    </lineage>
</organism>
<evidence type="ECO:0000256" key="1">
    <source>
        <dbReference type="SAM" id="MobiDB-lite"/>
    </source>
</evidence>
<feature type="compositionally biased region" description="Acidic residues" evidence="1">
    <location>
        <begin position="94"/>
        <end position="118"/>
    </location>
</feature>
<reference evidence="3" key="1">
    <citation type="journal article" date="2013" name="Nat. Genet.">
        <title>The draft genomes of soft-shell turtle and green sea turtle yield insights into the development and evolution of the turtle-specific body plan.</title>
        <authorList>
            <person name="Wang Z."/>
            <person name="Pascual-Anaya J."/>
            <person name="Zadissa A."/>
            <person name="Li W."/>
            <person name="Niimura Y."/>
            <person name="Huang Z."/>
            <person name="Li C."/>
            <person name="White S."/>
            <person name="Xiong Z."/>
            <person name="Fang D."/>
            <person name="Wang B."/>
            <person name="Ming Y."/>
            <person name="Chen Y."/>
            <person name="Zheng Y."/>
            <person name="Kuraku S."/>
            <person name="Pignatelli M."/>
            <person name="Herrero J."/>
            <person name="Beal K."/>
            <person name="Nozawa M."/>
            <person name="Li Q."/>
            <person name="Wang J."/>
            <person name="Zhang H."/>
            <person name="Yu L."/>
            <person name="Shigenobu S."/>
            <person name="Wang J."/>
            <person name="Liu J."/>
            <person name="Flicek P."/>
            <person name="Searle S."/>
            <person name="Wang J."/>
            <person name="Kuratani S."/>
            <person name="Yin Y."/>
            <person name="Aken B."/>
            <person name="Zhang G."/>
            <person name="Irie N."/>
        </authorList>
    </citation>
    <scope>NUCLEOTIDE SEQUENCE [LARGE SCALE GENOMIC DNA]</scope>
</reference>
<name>M7BPI5_CHEMY</name>
<feature type="region of interest" description="Disordered" evidence="1">
    <location>
        <begin position="83"/>
        <end position="121"/>
    </location>
</feature>
<gene>
    <name evidence="2" type="ORF">UY3_03539</name>
</gene>
<evidence type="ECO:0000313" key="2">
    <source>
        <dbReference type="EMBL" id="EMP39169.1"/>
    </source>
</evidence>
<dbReference type="AlphaFoldDB" id="M7BPI5"/>
<proteinExistence type="predicted"/>